<evidence type="ECO:0000256" key="3">
    <source>
        <dbReference type="ARBA" id="ARBA00022737"/>
    </source>
</evidence>
<keyword evidence="6" id="KW-0805">Transcription regulation</keyword>
<keyword evidence="2" id="KW-0479">Metal-binding</keyword>
<dbReference type="PROSITE" id="PS50157">
    <property type="entry name" value="ZINC_FINGER_C2H2_2"/>
    <property type="match status" value="9"/>
</dbReference>
<feature type="region of interest" description="Disordered" evidence="10">
    <location>
        <begin position="84"/>
        <end position="107"/>
    </location>
</feature>
<organism evidence="12">
    <name type="scientific">Homalodisca liturata</name>
    <dbReference type="NCBI Taxonomy" id="320908"/>
    <lineage>
        <taxon>Eukaryota</taxon>
        <taxon>Metazoa</taxon>
        <taxon>Ecdysozoa</taxon>
        <taxon>Arthropoda</taxon>
        <taxon>Hexapoda</taxon>
        <taxon>Insecta</taxon>
        <taxon>Pterygota</taxon>
        <taxon>Neoptera</taxon>
        <taxon>Paraneoptera</taxon>
        <taxon>Hemiptera</taxon>
        <taxon>Auchenorrhyncha</taxon>
        <taxon>Membracoidea</taxon>
        <taxon>Cicadellidae</taxon>
        <taxon>Cicadellinae</taxon>
        <taxon>Proconiini</taxon>
        <taxon>Homalodisca</taxon>
    </lineage>
</organism>
<evidence type="ECO:0000256" key="1">
    <source>
        <dbReference type="ARBA" id="ARBA00004123"/>
    </source>
</evidence>
<feature type="domain" description="C2H2-type" evidence="11">
    <location>
        <begin position="414"/>
        <end position="441"/>
    </location>
</feature>
<sequence>MVKRKGDEEYCKRDTLPRRAKEQSVINLEKLAVIMEVIDVSSAVDDAFVKDEKTKKKKVRLKKRKKPNFDDAIDATESDILLSSLDQEDVPDQSKKTSDSSLTVKSTTTNSTGFSLFMELEERRDLLCNSPVTDPLGPDSFDSFQWVEVKQELPEDVEVSKITLTELPLKVDAVTEVDVEQIASEKSPPPVEVPLAPVPPDDQREELSVSEEEDSENDDWGQDSCIDDSSSEPDNRKSEENVLKKKRKNHPQDCDICGKKLSSRGSLRLHKLNKHKQKMQFSCELCGMKFDFQREVVKHRNDSHRQEDGLFCCEICSKRLPDYHSFLVHVKSHIKNCKEEEGSDKVCKECGKSFRDENSLKIHITLIHRMEVVGLRKNLKTQEKNFICDTCGKRFAFNCLLQDHINLHTGLKPYCCHKCGKSFSQKATLKQHTKTHSDVRPFQCAECSLGFYGRGDLMKHIRKHTGERPYVCEMCGEGFSRSGHLGVHRRSHTGERPYSCDVCGRAFTKRGDVVRHRRIHTGELPYLCQVCGKSFRQSTQCANHIKSQHPDNLMPVFVTKNPTAFNQRMESQFIC</sequence>
<dbReference type="InterPro" id="IPR013087">
    <property type="entry name" value="Znf_C2H2_type"/>
</dbReference>
<feature type="domain" description="C2H2-type" evidence="11">
    <location>
        <begin position="386"/>
        <end position="413"/>
    </location>
</feature>
<gene>
    <name evidence="12" type="ORF">g.23881</name>
</gene>
<feature type="domain" description="C2H2-type" evidence="11">
    <location>
        <begin position="345"/>
        <end position="373"/>
    </location>
</feature>
<dbReference type="SUPFAM" id="SSF57667">
    <property type="entry name" value="beta-beta-alpha zinc fingers"/>
    <property type="match status" value="5"/>
</dbReference>
<dbReference type="AlphaFoldDB" id="A0A1B6JEH7"/>
<name>A0A1B6JEH7_9HEMI</name>
<dbReference type="SMART" id="SM00355">
    <property type="entry name" value="ZnF_C2H2"/>
    <property type="match status" value="10"/>
</dbReference>
<protein>
    <recommendedName>
        <fullName evidence="11">C2H2-type domain-containing protein</fullName>
    </recommendedName>
</protein>
<feature type="domain" description="C2H2-type" evidence="11">
    <location>
        <begin position="252"/>
        <end position="280"/>
    </location>
</feature>
<dbReference type="EMBL" id="GECU01010363">
    <property type="protein sequence ID" value="JAS97343.1"/>
    <property type="molecule type" value="Transcribed_RNA"/>
</dbReference>
<comment type="subcellular location">
    <subcellularLocation>
        <location evidence="1">Nucleus</location>
    </subcellularLocation>
</comment>
<feature type="domain" description="C2H2-type" evidence="11">
    <location>
        <begin position="470"/>
        <end position="497"/>
    </location>
</feature>
<dbReference type="GO" id="GO:0000978">
    <property type="term" value="F:RNA polymerase II cis-regulatory region sequence-specific DNA binding"/>
    <property type="evidence" value="ECO:0007669"/>
    <property type="project" value="TreeGrafter"/>
</dbReference>
<dbReference type="GO" id="GO:0008270">
    <property type="term" value="F:zinc ion binding"/>
    <property type="evidence" value="ECO:0007669"/>
    <property type="project" value="UniProtKB-KW"/>
</dbReference>
<feature type="region of interest" description="Disordered" evidence="10">
    <location>
        <begin position="181"/>
        <end position="251"/>
    </location>
</feature>
<dbReference type="FunFam" id="3.30.160.60:FF:000446">
    <property type="entry name" value="Zinc finger protein"/>
    <property type="match status" value="1"/>
</dbReference>
<evidence type="ECO:0000256" key="7">
    <source>
        <dbReference type="ARBA" id="ARBA00023163"/>
    </source>
</evidence>
<evidence type="ECO:0000256" key="8">
    <source>
        <dbReference type="ARBA" id="ARBA00023242"/>
    </source>
</evidence>
<dbReference type="InterPro" id="IPR036236">
    <property type="entry name" value="Znf_C2H2_sf"/>
</dbReference>
<dbReference type="GO" id="GO:0001227">
    <property type="term" value="F:DNA-binding transcription repressor activity, RNA polymerase II-specific"/>
    <property type="evidence" value="ECO:0007669"/>
    <property type="project" value="TreeGrafter"/>
</dbReference>
<keyword evidence="7" id="KW-0804">Transcription</keyword>
<feature type="compositionally biased region" description="Pro residues" evidence="10">
    <location>
        <begin position="187"/>
        <end position="200"/>
    </location>
</feature>
<keyword evidence="4 9" id="KW-0863">Zinc-finger</keyword>
<dbReference type="Gene3D" id="3.30.160.60">
    <property type="entry name" value="Classic Zinc Finger"/>
    <property type="match status" value="8"/>
</dbReference>
<proteinExistence type="predicted"/>
<evidence type="ECO:0000256" key="10">
    <source>
        <dbReference type="SAM" id="MobiDB-lite"/>
    </source>
</evidence>
<dbReference type="Pfam" id="PF00096">
    <property type="entry name" value="zf-C2H2"/>
    <property type="match status" value="6"/>
</dbReference>
<reference evidence="12" key="1">
    <citation type="submission" date="2015-11" db="EMBL/GenBank/DDBJ databases">
        <title>De novo transcriptome assembly of four potential Pierce s Disease insect vectors from Arizona vineyards.</title>
        <authorList>
            <person name="Tassone E.E."/>
        </authorList>
    </citation>
    <scope>NUCLEOTIDE SEQUENCE</scope>
</reference>
<evidence type="ECO:0000256" key="9">
    <source>
        <dbReference type="PROSITE-ProRule" id="PRU00042"/>
    </source>
</evidence>
<evidence type="ECO:0000313" key="12">
    <source>
        <dbReference type="EMBL" id="JAS97343.1"/>
    </source>
</evidence>
<dbReference type="PANTHER" id="PTHR24399">
    <property type="entry name" value="ZINC FINGER AND BTB DOMAIN-CONTAINING"/>
    <property type="match status" value="1"/>
</dbReference>
<dbReference type="FunFam" id="3.30.160.60:FF:000100">
    <property type="entry name" value="Zinc finger 45-like"/>
    <property type="match status" value="1"/>
</dbReference>
<feature type="domain" description="C2H2-type" evidence="11">
    <location>
        <begin position="442"/>
        <end position="469"/>
    </location>
</feature>
<evidence type="ECO:0000259" key="11">
    <source>
        <dbReference type="PROSITE" id="PS50157"/>
    </source>
</evidence>
<evidence type="ECO:0000256" key="5">
    <source>
        <dbReference type="ARBA" id="ARBA00022833"/>
    </source>
</evidence>
<feature type="domain" description="C2H2-type" evidence="11">
    <location>
        <begin position="281"/>
        <end position="309"/>
    </location>
</feature>
<keyword evidence="8" id="KW-0539">Nucleus</keyword>
<dbReference type="PROSITE" id="PS00028">
    <property type="entry name" value="ZINC_FINGER_C2H2_1"/>
    <property type="match status" value="9"/>
</dbReference>
<accession>A0A1B6JEH7</accession>
<dbReference type="GO" id="GO:0005654">
    <property type="term" value="C:nucleoplasm"/>
    <property type="evidence" value="ECO:0007669"/>
    <property type="project" value="TreeGrafter"/>
</dbReference>
<feature type="compositionally biased region" description="Acidic residues" evidence="10">
    <location>
        <begin position="208"/>
        <end position="231"/>
    </location>
</feature>
<feature type="domain" description="C2H2-type" evidence="11">
    <location>
        <begin position="526"/>
        <end position="549"/>
    </location>
</feature>
<dbReference type="FunFam" id="3.30.160.60:FF:000161">
    <property type="entry name" value="Zinc finger protein 366"/>
    <property type="match status" value="1"/>
</dbReference>
<evidence type="ECO:0000256" key="6">
    <source>
        <dbReference type="ARBA" id="ARBA00023015"/>
    </source>
</evidence>
<dbReference type="PANTHER" id="PTHR24399:SF70">
    <property type="entry name" value="C2H2-TYPE DOMAIN-CONTAINING PROTEIN"/>
    <property type="match status" value="1"/>
</dbReference>
<feature type="compositionally biased region" description="Basic and acidic residues" evidence="10">
    <location>
        <begin position="233"/>
        <end position="243"/>
    </location>
</feature>
<feature type="domain" description="C2H2-type" evidence="11">
    <location>
        <begin position="498"/>
        <end position="525"/>
    </location>
</feature>
<evidence type="ECO:0000256" key="4">
    <source>
        <dbReference type="ARBA" id="ARBA00022771"/>
    </source>
</evidence>
<keyword evidence="3" id="KW-0677">Repeat</keyword>
<evidence type="ECO:0000256" key="2">
    <source>
        <dbReference type="ARBA" id="ARBA00022723"/>
    </source>
</evidence>
<keyword evidence="5" id="KW-0862">Zinc</keyword>
<dbReference type="FunFam" id="3.30.160.60:FF:000512">
    <property type="entry name" value="zinc finger protein 197 isoform X1"/>
    <property type="match status" value="2"/>
</dbReference>